<organism evidence="1 7">
    <name type="scientific">Anaerobutyricum hallii</name>
    <dbReference type="NCBI Taxonomy" id="39488"/>
    <lineage>
        <taxon>Bacteria</taxon>
        <taxon>Bacillati</taxon>
        <taxon>Bacillota</taxon>
        <taxon>Clostridia</taxon>
        <taxon>Lachnospirales</taxon>
        <taxon>Lachnospiraceae</taxon>
        <taxon>Anaerobutyricum</taxon>
    </lineage>
</organism>
<gene>
    <name evidence="5" type="ORF">DW068_15955</name>
    <name evidence="4" type="ORF">DW833_11245</name>
    <name evidence="3" type="ORF">DW972_14990</name>
    <name evidence="6" type="ORF">DWZ29_17405</name>
    <name evidence="2" type="ORF">ERS852450_03299</name>
    <name evidence="1" type="ORF">ERS852578_02813</name>
</gene>
<dbReference type="Proteomes" id="UP000284621">
    <property type="component" value="Unassembled WGS sequence"/>
</dbReference>
<dbReference type="Proteomes" id="UP000095679">
    <property type="component" value="Unassembled WGS sequence"/>
</dbReference>
<dbReference type="Proteomes" id="UP000283497">
    <property type="component" value="Unassembled WGS sequence"/>
</dbReference>
<evidence type="ECO:0000313" key="6">
    <source>
        <dbReference type="EMBL" id="RHN04330.1"/>
    </source>
</evidence>
<evidence type="ECO:0000313" key="1">
    <source>
        <dbReference type="EMBL" id="CUN19687.1"/>
    </source>
</evidence>
<accession>A0A173V082</accession>
<reference evidence="9 10" key="2">
    <citation type="submission" date="2018-08" db="EMBL/GenBank/DDBJ databases">
        <title>A genome reference for cultivated species of the human gut microbiota.</title>
        <authorList>
            <person name="Zou Y."/>
            <person name="Xue W."/>
            <person name="Luo G."/>
        </authorList>
    </citation>
    <scope>NUCLEOTIDE SEQUENCE [LARGE SCALE GENOMIC DNA]</scope>
    <source>
        <strain evidence="6 10">AF31-17AC</strain>
        <strain evidence="5 9">AF45-14BH</strain>
        <strain evidence="4 11">AM34-3LB</strain>
        <strain evidence="3 12">AM48-23BH</strain>
    </source>
</reference>
<proteinExistence type="predicted"/>
<evidence type="ECO:0000313" key="8">
    <source>
        <dbReference type="Proteomes" id="UP000095679"/>
    </source>
</evidence>
<evidence type="ECO:0000313" key="12">
    <source>
        <dbReference type="Proteomes" id="UP000286561"/>
    </source>
</evidence>
<dbReference type="AlphaFoldDB" id="A0A173V082"/>
<keyword evidence="11" id="KW-1185">Reference proteome</keyword>
<dbReference type="Proteomes" id="UP000283700">
    <property type="component" value="Unassembled WGS sequence"/>
</dbReference>
<evidence type="ECO:0000313" key="7">
    <source>
        <dbReference type="Proteomes" id="UP000095390"/>
    </source>
</evidence>
<sequence length="71" mass="8209">MQKTYTVIEIYEADFGCEERPEGQETMVGIRLKAEDGEEIHRQEADAELYAKNINEGDKVIFIEGRIEKQC</sequence>
<dbReference type="EMBL" id="QRQO01000113">
    <property type="protein sequence ID" value="RHN04330.1"/>
    <property type="molecule type" value="Genomic_DNA"/>
</dbReference>
<reference evidence="7 8" key="1">
    <citation type="submission" date="2015-09" db="EMBL/GenBank/DDBJ databases">
        <authorList>
            <consortium name="Pathogen Informatics"/>
        </authorList>
    </citation>
    <scope>NUCLEOTIDE SEQUENCE [LARGE SCALE GENOMIC DNA]</scope>
    <source>
        <strain evidence="2 8">2789STDY5834835</strain>
        <strain evidence="1 7">2789STDY5834966</strain>
    </source>
</reference>
<dbReference type="EMBL" id="QSEP01000182">
    <property type="protein sequence ID" value="RGZ76742.1"/>
    <property type="molecule type" value="Genomic_DNA"/>
</dbReference>
<dbReference type="RefSeq" id="WP_005345395.1">
    <property type="nucleotide sequence ID" value="NZ_BLYK01000154.1"/>
</dbReference>
<evidence type="ECO:0000313" key="10">
    <source>
        <dbReference type="Proteomes" id="UP000283700"/>
    </source>
</evidence>
<name>A0A173V082_9FIRM</name>
<evidence type="ECO:0008006" key="13">
    <source>
        <dbReference type="Google" id="ProtNLM"/>
    </source>
</evidence>
<evidence type="ECO:0000313" key="3">
    <source>
        <dbReference type="EMBL" id="RGZ76742.1"/>
    </source>
</evidence>
<evidence type="ECO:0000313" key="11">
    <source>
        <dbReference type="Proteomes" id="UP000284621"/>
    </source>
</evidence>
<evidence type="ECO:0000313" key="9">
    <source>
        <dbReference type="Proteomes" id="UP000283497"/>
    </source>
</evidence>
<dbReference type="Proteomes" id="UP000286561">
    <property type="component" value="Unassembled WGS sequence"/>
</dbReference>
<dbReference type="EMBL" id="QRNJ01000096">
    <property type="protein sequence ID" value="RHK33158.1"/>
    <property type="molecule type" value="Genomic_DNA"/>
</dbReference>
<dbReference type="EMBL" id="CYYC01000053">
    <property type="protein sequence ID" value="CUN19687.1"/>
    <property type="molecule type" value="Genomic_DNA"/>
</dbReference>
<protein>
    <recommendedName>
        <fullName evidence="13">DUF3006 domain-containing protein</fullName>
    </recommendedName>
</protein>
<dbReference type="Proteomes" id="UP000095390">
    <property type="component" value="Unassembled WGS sequence"/>
</dbReference>
<evidence type="ECO:0000313" key="5">
    <source>
        <dbReference type="EMBL" id="RHK33158.1"/>
    </source>
</evidence>
<dbReference type="EMBL" id="QSID01000013">
    <property type="protein sequence ID" value="RHC62608.1"/>
    <property type="molecule type" value="Genomic_DNA"/>
</dbReference>
<evidence type="ECO:0000313" key="2">
    <source>
        <dbReference type="EMBL" id="CUP23460.1"/>
    </source>
</evidence>
<evidence type="ECO:0000313" key="4">
    <source>
        <dbReference type="EMBL" id="RHC62608.1"/>
    </source>
</evidence>
<dbReference type="GeneID" id="75049273"/>
<dbReference type="EMBL" id="CYZL01000064">
    <property type="protein sequence ID" value="CUP23460.1"/>
    <property type="molecule type" value="Genomic_DNA"/>
</dbReference>
<dbReference type="OrthoDB" id="2048320at2"/>